<dbReference type="EMBL" id="JAVYJV010000021">
    <property type="protein sequence ID" value="KAK4341957.1"/>
    <property type="molecule type" value="Genomic_DNA"/>
</dbReference>
<name>A0AAE1R1F3_9SOLA</name>
<protein>
    <submittedName>
        <fullName evidence="2">Uncharacterized protein</fullName>
    </submittedName>
</protein>
<sequence>MVELFESLKEHPHDTTTADVTIFTVVDESEDSPSSGYLQQNVQRQIPQEI</sequence>
<evidence type="ECO:0000256" key="1">
    <source>
        <dbReference type="SAM" id="MobiDB-lite"/>
    </source>
</evidence>
<organism evidence="2 3">
    <name type="scientific">Anisodus tanguticus</name>
    <dbReference type="NCBI Taxonomy" id="243964"/>
    <lineage>
        <taxon>Eukaryota</taxon>
        <taxon>Viridiplantae</taxon>
        <taxon>Streptophyta</taxon>
        <taxon>Embryophyta</taxon>
        <taxon>Tracheophyta</taxon>
        <taxon>Spermatophyta</taxon>
        <taxon>Magnoliopsida</taxon>
        <taxon>eudicotyledons</taxon>
        <taxon>Gunneridae</taxon>
        <taxon>Pentapetalae</taxon>
        <taxon>asterids</taxon>
        <taxon>lamiids</taxon>
        <taxon>Solanales</taxon>
        <taxon>Solanaceae</taxon>
        <taxon>Solanoideae</taxon>
        <taxon>Hyoscyameae</taxon>
        <taxon>Anisodus</taxon>
    </lineage>
</organism>
<proteinExistence type="predicted"/>
<accession>A0AAE1R1F3</accession>
<comment type="caution">
    <text evidence="2">The sequence shown here is derived from an EMBL/GenBank/DDBJ whole genome shotgun (WGS) entry which is preliminary data.</text>
</comment>
<feature type="compositionally biased region" description="Polar residues" evidence="1">
    <location>
        <begin position="32"/>
        <end position="50"/>
    </location>
</feature>
<reference evidence="2" key="1">
    <citation type="submission" date="2023-12" db="EMBL/GenBank/DDBJ databases">
        <title>Genome assembly of Anisodus tanguticus.</title>
        <authorList>
            <person name="Wang Y.-J."/>
        </authorList>
    </citation>
    <scope>NUCLEOTIDE SEQUENCE</scope>
    <source>
        <strain evidence="2">KB-2021</strain>
        <tissue evidence="2">Leaf</tissue>
    </source>
</reference>
<evidence type="ECO:0000313" key="2">
    <source>
        <dbReference type="EMBL" id="KAK4341957.1"/>
    </source>
</evidence>
<evidence type="ECO:0000313" key="3">
    <source>
        <dbReference type="Proteomes" id="UP001291623"/>
    </source>
</evidence>
<keyword evidence="3" id="KW-1185">Reference proteome</keyword>
<dbReference type="Proteomes" id="UP001291623">
    <property type="component" value="Unassembled WGS sequence"/>
</dbReference>
<gene>
    <name evidence="2" type="ORF">RND71_037773</name>
</gene>
<feature type="region of interest" description="Disordered" evidence="1">
    <location>
        <begin position="29"/>
        <end position="50"/>
    </location>
</feature>
<dbReference type="AlphaFoldDB" id="A0AAE1R1F3"/>